<keyword evidence="3" id="KW-1185">Reference proteome</keyword>
<organism evidence="2 3">
    <name type="scientific">Candidatus Nitrososphaera evergladensis SR1</name>
    <dbReference type="NCBI Taxonomy" id="1459636"/>
    <lineage>
        <taxon>Archaea</taxon>
        <taxon>Nitrososphaerota</taxon>
        <taxon>Nitrososphaeria</taxon>
        <taxon>Nitrososphaerales</taxon>
        <taxon>Nitrososphaeraceae</taxon>
        <taxon>Nitrososphaera</taxon>
    </lineage>
</organism>
<dbReference type="InterPro" id="IPR005149">
    <property type="entry name" value="Tscrpt_reg_PadR_N"/>
</dbReference>
<name>A0A075MTL5_9ARCH</name>
<proteinExistence type="predicted"/>
<dbReference type="EMBL" id="CP007174">
    <property type="protein sequence ID" value="AIF84463.1"/>
    <property type="molecule type" value="Genomic_DNA"/>
</dbReference>
<dbReference type="RefSeq" id="WP_148701034.1">
    <property type="nucleotide sequence ID" value="NZ_CP007174.1"/>
</dbReference>
<dbReference type="InterPro" id="IPR036388">
    <property type="entry name" value="WH-like_DNA-bd_sf"/>
</dbReference>
<protein>
    <submittedName>
        <fullName evidence="2">Putative transcriptional regulator</fullName>
    </submittedName>
</protein>
<dbReference type="eggNOG" id="arCOG00002">
    <property type="taxonomic scope" value="Archaea"/>
</dbReference>
<dbReference type="SUPFAM" id="SSF46785">
    <property type="entry name" value="Winged helix' DNA-binding domain"/>
    <property type="match status" value="1"/>
</dbReference>
<dbReference type="Gene3D" id="1.10.10.10">
    <property type="entry name" value="Winged helix-like DNA-binding domain superfamily/Winged helix DNA-binding domain"/>
    <property type="match status" value="1"/>
</dbReference>
<sequence length="171" mass="18954">MISEWLARVGSSIPRGFSRHYILTLLKEKPMTGKEIIDKAIAQTEGRWKPSPGLIYPLLGRLLDDGLVSENEGGRYSITTKGLAIINDLETLNGIVHKQLDAMLRVGTIGAAVATDLVDRVITIGSAIGSHADTLSKEERTKYRQFLLSELEKLDKHESRSSDRVQKIDVE</sequence>
<dbReference type="Pfam" id="PF03551">
    <property type="entry name" value="PadR"/>
    <property type="match status" value="1"/>
</dbReference>
<dbReference type="AlphaFoldDB" id="A0A075MTL5"/>
<dbReference type="PANTHER" id="PTHR43252:SF5">
    <property type="entry name" value="TRANSCRIPTIONAL REGULATOR, PADR-LIKE FAMILY"/>
    <property type="match status" value="1"/>
</dbReference>
<dbReference type="STRING" id="1459636.NTE_02413"/>
<reference evidence="2 3" key="1">
    <citation type="journal article" date="2014" name="PLoS ONE">
        <title>Genome Sequence of Candidatus Nitrososphaera evergladensis from Group I.1b Enriched from Everglades Soil Reveals Novel Genomic Features of the Ammonia-Oxidizing Archaea.</title>
        <authorList>
            <person name="Zhalnina K.V."/>
            <person name="Dias R."/>
            <person name="Leonard M.T."/>
            <person name="Dorr de Quadros P."/>
            <person name="Camargo F.A."/>
            <person name="Drew J.C."/>
            <person name="Farmerie W.G."/>
            <person name="Daroub S.H."/>
            <person name="Triplett E.W."/>
        </authorList>
    </citation>
    <scope>NUCLEOTIDE SEQUENCE [LARGE SCALE GENOMIC DNA]</scope>
    <source>
        <strain evidence="2 3">SR1</strain>
    </source>
</reference>
<dbReference type="Proteomes" id="UP000028194">
    <property type="component" value="Chromosome"/>
</dbReference>
<dbReference type="PANTHER" id="PTHR43252">
    <property type="entry name" value="TRANSCRIPTIONAL REGULATOR YQJI"/>
    <property type="match status" value="1"/>
</dbReference>
<dbReference type="InterPro" id="IPR036390">
    <property type="entry name" value="WH_DNA-bd_sf"/>
</dbReference>
<feature type="domain" description="Transcription regulator PadR N-terminal" evidence="1">
    <location>
        <begin position="22"/>
        <end position="73"/>
    </location>
</feature>
<evidence type="ECO:0000259" key="1">
    <source>
        <dbReference type="Pfam" id="PF03551"/>
    </source>
</evidence>
<evidence type="ECO:0000313" key="2">
    <source>
        <dbReference type="EMBL" id="AIF84463.1"/>
    </source>
</evidence>
<dbReference type="GeneID" id="41598124"/>
<evidence type="ECO:0000313" key="3">
    <source>
        <dbReference type="Proteomes" id="UP000028194"/>
    </source>
</evidence>
<dbReference type="HOGENOM" id="CLU_1639891_0_0_2"/>
<dbReference type="OrthoDB" id="56053at2157"/>
<dbReference type="KEGG" id="nev:NTE_02413"/>
<gene>
    <name evidence="2" type="ORF">NTE_02413</name>
</gene>
<accession>A0A075MTL5</accession>